<evidence type="ECO:0000313" key="3">
    <source>
        <dbReference type="Proteomes" id="UP000266673"/>
    </source>
</evidence>
<sequence length="68" mass="8526">MFVKDFLQQFNFIFYCRFYFCNYLFLIGNIFLEPHHLVLNIFKRLDWYHLNIGLININSTRESFRRQP</sequence>
<evidence type="ECO:0000313" key="2">
    <source>
        <dbReference type="EMBL" id="RIB13961.1"/>
    </source>
</evidence>
<comment type="caution">
    <text evidence="2">The sequence shown here is derived from an EMBL/GenBank/DDBJ whole genome shotgun (WGS) entry which is preliminary data.</text>
</comment>
<name>A0A397UWH0_9GLOM</name>
<keyword evidence="3" id="KW-1185">Reference proteome</keyword>
<feature type="transmembrane region" description="Helical" evidence="1">
    <location>
        <begin position="12"/>
        <end position="32"/>
    </location>
</feature>
<keyword evidence="1" id="KW-1133">Transmembrane helix</keyword>
<protein>
    <submittedName>
        <fullName evidence="2">Uncharacterized protein</fullName>
    </submittedName>
</protein>
<keyword evidence="1" id="KW-0812">Transmembrane</keyword>
<dbReference type="EMBL" id="QKWP01000875">
    <property type="protein sequence ID" value="RIB13961.1"/>
    <property type="molecule type" value="Genomic_DNA"/>
</dbReference>
<organism evidence="2 3">
    <name type="scientific">Gigaspora rosea</name>
    <dbReference type="NCBI Taxonomy" id="44941"/>
    <lineage>
        <taxon>Eukaryota</taxon>
        <taxon>Fungi</taxon>
        <taxon>Fungi incertae sedis</taxon>
        <taxon>Mucoromycota</taxon>
        <taxon>Glomeromycotina</taxon>
        <taxon>Glomeromycetes</taxon>
        <taxon>Diversisporales</taxon>
        <taxon>Gigasporaceae</taxon>
        <taxon>Gigaspora</taxon>
    </lineage>
</organism>
<reference evidence="2 3" key="1">
    <citation type="submission" date="2018-06" db="EMBL/GenBank/DDBJ databases">
        <title>Comparative genomics reveals the genomic features of Rhizophagus irregularis, R. cerebriforme, R. diaphanum and Gigaspora rosea, and their symbiotic lifestyle signature.</title>
        <authorList>
            <person name="Morin E."/>
            <person name="San Clemente H."/>
            <person name="Chen E.C.H."/>
            <person name="De La Providencia I."/>
            <person name="Hainaut M."/>
            <person name="Kuo A."/>
            <person name="Kohler A."/>
            <person name="Murat C."/>
            <person name="Tang N."/>
            <person name="Roy S."/>
            <person name="Loubradou J."/>
            <person name="Henrissat B."/>
            <person name="Grigoriev I.V."/>
            <person name="Corradi N."/>
            <person name="Roux C."/>
            <person name="Martin F.M."/>
        </authorList>
    </citation>
    <scope>NUCLEOTIDE SEQUENCE [LARGE SCALE GENOMIC DNA]</scope>
    <source>
        <strain evidence="2 3">DAOM 194757</strain>
    </source>
</reference>
<gene>
    <name evidence="2" type="ORF">C2G38_1691421</name>
</gene>
<dbReference type="Proteomes" id="UP000266673">
    <property type="component" value="Unassembled WGS sequence"/>
</dbReference>
<dbReference type="AlphaFoldDB" id="A0A397UWH0"/>
<evidence type="ECO:0000256" key="1">
    <source>
        <dbReference type="SAM" id="Phobius"/>
    </source>
</evidence>
<proteinExistence type="predicted"/>
<keyword evidence="1" id="KW-0472">Membrane</keyword>
<accession>A0A397UWH0</accession>